<evidence type="ECO:0000313" key="4">
    <source>
        <dbReference type="EMBL" id="KAG9339144.1"/>
    </source>
</evidence>
<dbReference type="InterPro" id="IPR001424">
    <property type="entry name" value="SOD_Cu_Zn_dom"/>
</dbReference>
<dbReference type="PANTHER" id="PTHR10003">
    <property type="entry name" value="SUPEROXIDE DISMUTASE CU-ZN -RELATED"/>
    <property type="match status" value="1"/>
</dbReference>
<dbReference type="SUPFAM" id="SSF49329">
    <property type="entry name" value="Cu,Zn superoxide dismutase-like"/>
    <property type="match status" value="1"/>
</dbReference>
<reference evidence="4" key="1">
    <citation type="thesis" date="2021" institute="BYU ScholarsArchive" country="Provo, UT, USA">
        <title>Applications of and Algorithms for Genome Assembly and Genomic Analyses with an Emphasis on Marine Teleosts.</title>
        <authorList>
            <person name="Pickett B.D."/>
        </authorList>
    </citation>
    <scope>NUCLEOTIDE SEQUENCE</scope>
    <source>
        <strain evidence="4">HI-2016</strain>
    </source>
</reference>
<dbReference type="GO" id="GO:0006801">
    <property type="term" value="P:superoxide metabolic process"/>
    <property type="evidence" value="ECO:0007669"/>
    <property type="project" value="InterPro"/>
</dbReference>
<feature type="signal peptide" evidence="2">
    <location>
        <begin position="1"/>
        <end position="26"/>
    </location>
</feature>
<feature type="domain" description="Superoxide dismutase copper/zinc binding" evidence="3">
    <location>
        <begin position="67"/>
        <end position="196"/>
    </location>
</feature>
<dbReference type="AlphaFoldDB" id="A0A8T2NGN6"/>
<dbReference type="Proteomes" id="UP000824540">
    <property type="component" value="Unassembled WGS sequence"/>
</dbReference>
<dbReference type="CDD" id="cd00305">
    <property type="entry name" value="Cu-Zn_Superoxide_Dismutase"/>
    <property type="match status" value="1"/>
</dbReference>
<name>A0A8T2NGN6_9TELE</name>
<dbReference type="OrthoDB" id="666972at2759"/>
<dbReference type="PROSITE" id="PS00332">
    <property type="entry name" value="SOD_CU_ZN_2"/>
    <property type="match status" value="1"/>
</dbReference>
<protein>
    <recommendedName>
        <fullName evidence="3">Superoxide dismutase copper/zinc binding domain-containing protein</fullName>
    </recommendedName>
</protein>
<organism evidence="4 5">
    <name type="scientific">Albula glossodonta</name>
    <name type="common">roundjaw bonefish</name>
    <dbReference type="NCBI Taxonomy" id="121402"/>
    <lineage>
        <taxon>Eukaryota</taxon>
        <taxon>Metazoa</taxon>
        <taxon>Chordata</taxon>
        <taxon>Craniata</taxon>
        <taxon>Vertebrata</taxon>
        <taxon>Euteleostomi</taxon>
        <taxon>Actinopterygii</taxon>
        <taxon>Neopterygii</taxon>
        <taxon>Teleostei</taxon>
        <taxon>Albuliformes</taxon>
        <taxon>Albulidae</taxon>
        <taxon>Albula</taxon>
    </lineage>
</organism>
<keyword evidence="2" id="KW-0732">Signal</keyword>
<dbReference type="InterPro" id="IPR018152">
    <property type="entry name" value="SOD_Cu/Zn_BS"/>
</dbReference>
<proteinExistence type="predicted"/>
<sequence>MARNLTSFKHLVLVAFIGFQTRSCEGISPGEDSGTSSPRVPEFNGTLYAVCDMRPSPTLPELQPQIYGHVLFKQTSPKGALMAMLNLHGFPYIDNQSRAIHIHEYGDLTDGCTSCGGHYNPLKVDHPNHPGDFGNFESHLRRIRQMQSVPATLFGSQSVLGRAVVIHEKEDDMGLGGDEGSLLHGNAGRRLACCTIAITSSKHWDKAGAPGWEEVRSSPQSKCFVPPPLTFNISAAAFIKPPPADAFTGSQTEAGSFQSFISSRSSLHLGPSVIEIEAPQVAGPAGPEDPWPCQADCLPSGVIPAGVFTLELHDAPLPLLNENLTIGGGGGGGGGGLEAKLIGRLLLMREDLHSQSHQQGVLHPAAEVINLMEGQVYYLLAPETTGCEMSHPCGQFLPRRWRYGQHGPLGLWPAVAWLPMSPADGALAMPPTATPGRLAYPAPPLLWTAPPNYTPLCSTDRMTLSDCRLATEGPWRAVFPACPDTQSKPISDHWTLAQGSGPVTQCHSDRRWQGHRGSNHGLIYSAPSARH</sequence>
<evidence type="ECO:0000256" key="1">
    <source>
        <dbReference type="SAM" id="MobiDB-lite"/>
    </source>
</evidence>
<feature type="chain" id="PRO_5035822139" description="Superoxide dismutase copper/zinc binding domain-containing protein" evidence="2">
    <location>
        <begin position="27"/>
        <end position="531"/>
    </location>
</feature>
<dbReference type="EMBL" id="JAFBMS010000058">
    <property type="protein sequence ID" value="KAG9339144.1"/>
    <property type="molecule type" value="Genomic_DNA"/>
</dbReference>
<dbReference type="Pfam" id="PF00080">
    <property type="entry name" value="Sod_Cu"/>
    <property type="match status" value="1"/>
</dbReference>
<gene>
    <name evidence="4" type="ORF">JZ751_024176</name>
</gene>
<dbReference type="InterPro" id="IPR036423">
    <property type="entry name" value="SOD-like_Cu/Zn_dom_sf"/>
</dbReference>
<accession>A0A8T2NGN6</accession>
<evidence type="ECO:0000259" key="3">
    <source>
        <dbReference type="Pfam" id="PF00080"/>
    </source>
</evidence>
<feature type="region of interest" description="Disordered" evidence="1">
    <location>
        <begin position="505"/>
        <end position="531"/>
    </location>
</feature>
<dbReference type="PROSITE" id="PS00087">
    <property type="entry name" value="SOD_CU_ZN_1"/>
    <property type="match status" value="1"/>
</dbReference>
<dbReference type="Gene3D" id="2.60.40.200">
    <property type="entry name" value="Superoxide dismutase, copper/zinc binding domain"/>
    <property type="match status" value="1"/>
</dbReference>
<dbReference type="PRINTS" id="PR00068">
    <property type="entry name" value="CUZNDISMTASE"/>
</dbReference>
<evidence type="ECO:0000313" key="5">
    <source>
        <dbReference type="Proteomes" id="UP000824540"/>
    </source>
</evidence>
<keyword evidence="5" id="KW-1185">Reference proteome</keyword>
<dbReference type="InterPro" id="IPR024134">
    <property type="entry name" value="SOD_Cu/Zn_/chaperone"/>
</dbReference>
<dbReference type="GO" id="GO:0005507">
    <property type="term" value="F:copper ion binding"/>
    <property type="evidence" value="ECO:0007669"/>
    <property type="project" value="InterPro"/>
</dbReference>
<comment type="caution">
    <text evidence="4">The sequence shown here is derived from an EMBL/GenBank/DDBJ whole genome shotgun (WGS) entry which is preliminary data.</text>
</comment>
<evidence type="ECO:0000256" key="2">
    <source>
        <dbReference type="SAM" id="SignalP"/>
    </source>
</evidence>